<reference evidence="1" key="1">
    <citation type="submission" date="2020-05" db="EMBL/GenBank/DDBJ databases">
        <title>Mycena genomes resolve the evolution of fungal bioluminescence.</title>
        <authorList>
            <person name="Tsai I.J."/>
        </authorList>
    </citation>
    <scope>NUCLEOTIDE SEQUENCE</scope>
    <source>
        <strain evidence="1">171206Taipei</strain>
    </source>
</reference>
<dbReference type="GeneID" id="59352859"/>
<dbReference type="RefSeq" id="XP_037213344.1">
    <property type="nucleotide sequence ID" value="XM_037370343.1"/>
</dbReference>
<protein>
    <submittedName>
        <fullName evidence="1">Uncharacterized protein</fullName>
    </submittedName>
</protein>
<dbReference type="EMBL" id="JACAZF010000017">
    <property type="protein sequence ID" value="KAF7289313.1"/>
    <property type="molecule type" value="Genomic_DNA"/>
</dbReference>
<keyword evidence="2" id="KW-1185">Reference proteome</keyword>
<sequence length="108" mass="12393">MRRGLLNVRECLLGTLFASRSALGPNPPQRYGSKINFAKRRYSGSDDSQRMLAYVMTTLPRIPDNPIRNASWCPKANRYFCRHLDSPHHFLRLLSVLLSALRLLPVHC</sequence>
<organism evidence="1 2">
    <name type="scientific">Mycena indigotica</name>
    <dbReference type="NCBI Taxonomy" id="2126181"/>
    <lineage>
        <taxon>Eukaryota</taxon>
        <taxon>Fungi</taxon>
        <taxon>Dikarya</taxon>
        <taxon>Basidiomycota</taxon>
        <taxon>Agaricomycotina</taxon>
        <taxon>Agaricomycetes</taxon>
        <taxon>Agaricomycetidae</taxon>
        <taxon>Agaricales</taxon>
        <taxon>Marasmiineae</taxon>
        <taxon>Mycenaceae</taxon>
        <taxon>Mycena</taxon>
    </lineage>
</organism>
<gene>
    <name evidence="1" type="ORF">MIND_01393200</name>
</gene>
<accession>A0A8H6RZ22</accession>
<comment type="caution">
    <text evidence="1">The sequence shown here is derived from an EMBL/GenBank/DDBJ whole genome shotgun (WGS) entry which is preliminary data.</text>
</comment>
<dbReference type="AlphaFoldDB" id="A0A8H6RZ22"/>
<dbReference type="Proteomes" id="UP000636479">
    <property type="component" value="Unassembled WGS sequence"/>
</dbReference>
<evidence type="ECO:0000313" key="1">
    <source>
        <dbReference type="EMBL" id="KAF7289313.1"/>
    </source>
</evidence>
<evidence type="ECO:0000313" key="2">
    <source>
        <dbReference type="Proteomes" id="UP000636479"/>
    </source>
</evidence>
<proteinExistence type="predicted"/>
<name>A0A8H6RZ22_9AGAR</name>